<protein>
    <submittedName>
        <fullName evidence="2">Uncharacterized protein</fullName>
    </submittedName>
</protein>
<feature type="region of interest" description="Disordered" evidence="1">
    <location>
        <begin position="34"/>
        <end position="130"/>
    </location>
</feature>
<evidence type="ECO:0000256" key="1">
    <source>
        <dbReference type="SAM" id="MobiDB-lite"/>
    </source>
</evidence>
<dbReference type="PROSITE" id="PS50330">
    <property type="entry name" value="UIM"/>
    <property type="match status" value="1"/>
</dbReference>
<dbReference type="eggNOG" id="ENOG502S9Z6">
    <property type="taxonomic scope" value="Eukaryota"/>
</dbReference>
<feature type="compositionally biased region" description="Low complexity" evidence="1">
    <location>
        <begin position="650"/>
        <end position="674"/>
    </location>
</feature>
<organism evidence="3">
    <name type="scientific">Caenorhabditis remanei</name>
    <name type="common">Caenorhabditis vulgaris</name>
    <dbReference type="NCBI Taxonomy" id="31234"/>
    <lineage>
        <taxon>Eukaryota</taxon>
        <taxon>Metazoa</taxon>
        <taxon>Ecdysozoa</taxon>
        <taxon>Nematoda</taxon>
        <taxon>Chromadorea</taxon>
        <taxon>Rhabditida</taxon>
        <taxon>Rhabditina</taxon>
        <taxon>Rhabditomorpha</taxon>
        <taxon>Rhabditoidea</taxon>
        <taxon>Rhabditidae</taxon>
        <taxon>Peloderinae</taxon>
        <taxon>Caenorhabditis</taxon>
    </lineage>
</organism>
<feature type="region of interest" description="Disordered" evidence="1">
    <location>
        <begin position="851"/>
        <end position="870"/>
    </location>
</feature>
<evidence type="ECO:0000313" key="3">
    <source>
        <dbReference type="Proteomes" id="UP000008281"/>
    </source>
</evidence>
<feature type="region of interest" description="Disordered" evidence="1">
    <location>
        <begin position="231"/>
        <end position="281"/>
    </location>
</feature>
<name>E3MJR7_CAERE</name>
<feature type="compositionally biased region" description="Basic and acidic residues" evidence="1">
    <location>
        <begin position="524"/>
        <end position="555"/>
    </location>
</feature>
<feature type="compositionally biased region" description="Low complexity" evidence="1">
    <location>
        <begin position="468"/>
        <end position="478"/>
    </location>
</feature>
<reference evidence="2" key="1">
    <citation type="submission" date="2007-07" db="EMBL/GenBank/DDBJ databases">
        <title>PCAP assembly of the Caenorhabditis remanei genome.</title>
        <authorList>
            <consortium name="The Caenorhabditis remanei Sequencing Consortium"/>
            <person name="Wilson R.K."/>
        </authorList>
    </citation>
    <scope>NUCLEOTIDE SEQUENCE [LARGE SCALE GENOMIC DNA]</scope>
    <source>
        <strain evidence="2">PB4641</strain>
    </source>
</reference>
<feature type="region of interest" description="Disordered" evidence="1">
    <location>
        <begin position="398"/>
        <end position="417"/>
    </location>
</feature>
<gene>
    <name evidence="2" type="ORF">CRE_19180</name>
</gene>
<feature type="compositionally biased region" description="Low complexity" evidence="1">
    <location>
        <begin position="628"/>
        <end position="639"/>
    </location>
</feature>
<feature type="compositionally biased region" description="Basic and acidic residues" evidence="1">
    <location>
        <begin position="499"/>
        <end position="510"/>
    </location>
</feature>
<feature type="compositionally biased region" description="Low complexity" evidence="1">
    <location>
        <begin position="260"/>
        <end position="269"/>
    </location>
</feature>
<proteinExistence type="predicted"/>
<dbReference type="EMBL" id="DS268450">
    <property type="protein sequence ID" value="EFP03710.1"/>
    <property type="molecule type" value="Genomic_DNA"/>
</dbReference>
<dbReference type="Proteomes" id="UP000008281">
    <property type="component" value="Unassembled WGS sequence"/>
</dbReference>
<feature type="region of interest" description="Disordered" evidence="1">
    <location>
        <begin position="297"/>
        <end position="324"/>
    </location>
</feature>
<dbReference type="OrthoDB" id="5877998at2759"/>
<accession>E3MJR7</accession>
<feature type="region of interest" description="Disordered" evidence="1">
    <location>
        <begin position="193"/>
        <end position="218"/>
    </location>
</feature>
<dbReference type="HOGENOM" id="CLU_277095_0_0_1"/>
<evidence type="ECO:0000313" key="2">
    <source>
        <dbReference type="EMBL" id="EFP03710.1"/>
    </source>
</evidence>
<dbReference type="InterPro" id="IPR003903">
    <property type="entry name" value="UIM_dom"/>
</dbReference>
<keyword evidence="3" id="KW-1185">Reference proteome</keyword>
<dbReference type="AlphaFoldDB" id="E3MJR7"/>
<feature type="compositionally biased region" description="Polar residues" evidence="1">
    <location>
        <begin position="556"/>
        <end position="573"/>
    </location>
</feature>
<feature type="region of interest" description="Disordered" evidence="1">
    <location>
        <begin position="1061"/>
        <end position="1084"/>
    </location>
</feature>
<feature type="compositionally biased region" description="Polar residues" evidence="1">
    <location>
        <begin position="685"/>
        <end position="702"/>
    </location>
</feature>
<dbReference type="InParanoid" id="E3MJR7"/>
<sequence>MDNPEGGTTDANEHVVVADSEILKKVVANSLNENAAKVVDEPEENGNPLSPPMELSEGDSGGDVNGKMIENGKSMIGETEASGEKIDNNGSSSPVGSPVEEMPMENGVVKDETSETEEVGAENLENAPIEQDEVDENVNAKDNGDMVEQREEAEAVEGSSPIHYYVPMSPIIEGAAGADLFYDGPEVNYHEEEFADDDDNLQYDPENVSGHFDEEEPSEYPIEGAAMPDQQMEEAENGNVIPRKKKRPHKIGGIPFRVGPHTPTASPPLSASPPPSPQYDELDADYRFALKLQEEEDRLAQHARRSNWSNQRGSSDTSSQTIQALDEKFLMMDDGGENRARNTKGYDECYRLFNQCIDERSEEFVPTPYSIEGFEDSDYISGYREVLNGHPFPLHKPIPPVPPGSPKGPETSPLSTRTDSYRVVSNPIQIPLEELSGTRSGNLGNRREPLARVPNVTRLFGELPTEHNNNSSGSRSSGTQAPLRIGPLVNEAWKKRRRLNENDNDSEHGPTSRRRLNFSQAQSCRDEELDFQRAVEESKREYELSRNNQRSRDSGEGSSNMYGEGPSSSNGAGSSRDYGEGPSNRFGEGSSRDYGEGPSNRYGESSSRDYGEGPSTSYGAGSSRDYGEGPSTSSGPSNSYGGGSSRDYGEGPSTSYGTGSSSSYYRSGPSDSYGAGPSNRYDEGPSTSDSYGAGPSSSNNNFRFPLQPLRLRKANPHRRNGLVSDVFHIYYTFISSEYNLTHLQTESTLPSTSSGHYNPLSPLSPLHIPQDSHLYRPNSNQEEDDVFTLDTIADVDEPEISSTTLSVSDPRHPIIKWDDPEKMPPLETIPEEELNKMPEDYIEAIKIEQSIEREPEEQEEPKENQENDEEAERIRIMINDYLLIIRSYICPSSVVPNVVFNTRFEVYIRFPFLQRPLYVQNVLAALLIPDNRGDILPRMPQHIRDMTVHQFFKYAANMAMGLRLQDKRFSRVIPDADLQEAADEYLRSMEIIMLELFPEQMVYDGMLGRDISRIDLRMYEMYRDQVIEEKKDHVMKKLMQSQSRLVVDSHSVTDCRTINRTNQQRRLQSPELPELGAASMASPQPYDVDEERFVQGVVNDLLSNPQLATVEQQAAEDESNHRVILELMESILLNIDQSQEATEEYD</sequence>
<feature type="region of interest" description="Disordered" evidence="1">
    <location>
        <begin position="435"/>
        <end position="454"/>
    </location>
</feature>
<feature type="region of interest" description="Disordered" evidence="1">
    <location>
        <begin position="462"/>
        <end position="704"/>
    </location>
</feature>
<dbReference type="STRING" id="31234.E3MJR7"/>
<feature type="compositionally biased region" description="Acidic residues" evidence="1">
    <location>
        <begin position="854"/>
        <end position="870"/>
    </location>
</feature>
<feature type="compositionally biased region" description="Polar residues" evidence="1">
    <location>
        <begin position="306"/>
        <end position="323"/>
    </location>
</feature>